<name>A0A1A9V665_GLOAU</name>
<evidence type="ECO:0000256" key="1">
    <source>
        <dbReference type="SAM" id="Coils"/>
    </source>
</evidence>
<accession>A0A1A9V665</accession>
<evidence type="ECO:0000313" key="4">
    <source>
        <dbReference type="EnsemblMetazoa" id="GAUT027226-PA"/>
    </source>
</evidence>
<keyword evidence="3" id="KW-0472">Membrane</keyword>
<feature type="compositionally biased region" description="Polar residues" evidence="2">
    <location>
        <begin position="153"/>
        <end position="169"/>
    </location>
</feature>
<keyword evidence="3" id="KW-0812">Transmembrane</keyword>
<dbReference type="PANTHER" id="PTHR18939:SF4">
    <property type="entry name" value="RIBOSOME-BINDING PROTEIN 1"/>
    <property type="match status" value="1"/>
</dbReference>
<evidence type="ECO:0000256" key="2">
    <source>
        <dbReference type="SAM" id="MobiDB-lite"/>
    </source>
</evidence>
<feature type="compositionally biased region" description="Basic and acidic residues" evidence="2">
    <location>
        <begin position="192"/>
        <end position="204"/>
    </location>
</feature>
<feature type="region of interest" description="Disordered" evidence="2">
    <location>
        <begin position="130"/>
        <end position="169"/>
    </location>
</feature>
<keyword evidence="3" id="KW-1133">Transmembrane helix</keyword>
<sequence length="985" mass="112452">MMDLHILIVISCVFLASLFSLLFINKFFRRKTFEEIVAEKKALTEKIYGKERTTFKKPKKHNIKKELKREKKLRQRASNAELEDSDGHSEQLSVEDDVPHGFSKSPPELEKAPAHPSQEDVVAITLKQSTSVDKEAVASKQTKGKKEKKVSGVNKNNSLAPNKNDNPNVLTMITKEEKIVAENLSANNSEVKGPKEFSEFKKSEKKEEKLTLIQANKKERNGKKADIREKLNEKASVGVESIQASIETALTAAVAKELKQLDEKGRQGSPKVSQQKSKPQHKKQKEVKDTNALDIFSDMDTVSVSLLMNLFRRAELNRSEIQILIDYLLNRQQDMPSSHSEWSDDVCQKLKRQLKEIEKALAEEQEASIGIQAKLRELRQEINTERVNMNVTVKSYIEKIQAKDQDITILEQKIKTLNDNLTLERQQFQAKLIHEKQAGSQDLLAQMQIMQNELSHKDKCIAELTCIVNASRQAVEESQQKNDIIQSQAQQLRALEQQRDDLEQVSNNRIFEIEKAKQTESEFNEAKLELCNMQNALESSKAENAQIRLDIETKTNELTLSHTSAISEKQQEIDALQGKNIELTQQLVNATNQTKEQVKEQNNLQTAHQLLKQQFNDKQKQLSESTERENEMKQRVISLEKELEKLENALKEEVADKTQQLQQIEQQREQFHKSEKELLQQLQEQKDKNNELRMKNWKLVEALQNAEIKAIKQIETLKHQPNANLVQQEKSLAATATCTPLEVNVKDDVKNDAKAEKHIRQLFQRLYPEAVKSCAQTALSGTLEQWIEQVMTVHVSQQWQRQQAQVSSSHKSTQSSSSSSNHHPSSPSAVQNSQNGNGSRSNSPSRVSTATGGNSDHDALLKENKLLHTRVDELLQLATKNDNTLSDMLQRAEQQDEHWRSVVRSKDEQISALENPNGQQQGEIQIQGKNDPGRSLRYLISPKLTEIFDYVIRGNIVKTKPFINMNYNEIDCKAKQRQQQSITLE</sequence>
<dbReference type="PANTHER" id="PTHR18939">
    <property type="entry name" value="RIBOSOME BINDING PROTEIN-1"/>
    <property type="match status" value="1"/>
</dbReference>
<feature type="coiled-coil region" evidence="1">
    <location>
        <begin position="537"/>
        <end position="720"/>
    </location>
</feature>
<feature type="region of interest" description="Disordered" evidence="2">
    <location>
        <begin position="57"/>
        <end position="117"/>
    </location>
</feature>
<proteinExistence type="predicted"/>
<evidence type="ECO:0000256" key="3">
    <source>
        <dbReference type="SAM" id="Phobius"/>
    </source>
</evidence>
<feature type="compositionally biased region" description="Low complexity" evidence="2">
    <location>
        <begin position="918"/>
        <end position="928"/>
    </location>
</feature>
<feature type="compositionally biased region" description="Low complexity" evidence="2">
    <location>
        <begin position="801"/>
        <end position="848"/>
    </location>
</feature>
<feature type="region of interest" description="Disordered" evidence="2">
    <location>
        <begin position="261"/>
        <end position="289"/>
    </location>
</feature>
<feature type="region of interest" description="Disordered" evidence="2">
    <location>
        <begin position="801"/>
        <end position="857"/>
    </location>
</feature>
<keyword evidence="1" id="KW-0175">Coiled coil</keyword>
<dbReference type="GO" id="GO:0005789">
    <property type="term" value="C:endoplasmic reticulum membrane"/>
    <property type="evidence" value="ECO:0007669"/>
    <property type="project" value="TreeGrafter"/>
</dbReference>
<feature type="coiled-coil region" evidence="1">
    <location>
        <begin position="475"/>
        <end position="508"/>
    </location>
</feature>
<feature type="region of interest" description="Disordered" evidence="2">
    <location>
        <begin position="913"/>
        <end position="932"/>
    </location>
</feature>
<dbReference type="AlphaFoldDB" id="A0A1A9V665"/>
<dbReference type="VEuPathDB" id="VectorBase:GAUT027226"/>
<dbReference type="EnsemblMetazoa" id="GAUT027226-RA">
    <property type="protein sequence ID" value="GAUT027226-PA"/>
    <property type="gene ID" value="GAUT027226"/>
</dbReference>
<evidence type="ECO:0000313" key="5">
    <source>
        <dbReference type="Proteomes" id="UP000078200"/>
    </source>
</evidence>
<reference evidence="4" key="1">
    <citation type="submission" date="2020-05" db="UniProtKB">
        <authorList>
            <consortium name="EnsemblMetazoa"/>
        </authorList>
    </citation>
    <scope>IDENTIFICATION</scope>
    <source>
        <strain evidence="4">TTRI</strain>
    </source>
</reference>
<feature type="transmembrane region" description="Helical" evidence="3">
    <location>
        <begin position="6"/>
        <end position="24"/>
    </location>
</feature>
<feature type="coiled-coil region" evidence="1">
    <location>
        <begin position="347"/>
        <end position="427"/>
    </location>
</feature>
<evidence type="ECO:0008006" key="6">
    <source>
        <dbReference type="Google" id="ProtNLM"/>
    </source>
</evidence>
<protein>
    <recommendedName>
        <fullName evidence="6">Ribosome receptor lysine/proline rich domain-containing protein</fullName>
    </recommendedName>
</protein>
<dbReference type="Proteomes" id="UP000078200">
    <property type="component" value="Unassembled WGS sequence"/>
</dbReference>
<dbReference type="STRING" id="7395.A0A1A9V665"/>
<feature type="region of interest" description="Disordered" evidence="2">
    <location>
        <begin position="185"/>
        <end position="204"/>
    </location>
</feature>
<organism evidence="4 5">
    <name type="scientific">Glossina austeni</name>
    <name type="common">Savannah tsetse fly</name>
    <dbReference type="NCBI Taxonomy" id="7395"/>
    <lineage>
        <taxon>Eukaryota</taxon>
        <taxon>Metazoa</taxon>
        <taxon>Ecdysozoa</taxon>
        <taxon>Arthropoda</taxon>
        <taxon>Hexapoda</taxon>
        <taxon>Insecta</taxon>
        <taxon>Pterygota</taxon>
        <taxon>Neoptera</taxon>
        <taxon>Endopterygota</taxon>
        <taxon>Diptera</taxon>
        <taxon>Brachycera</taxon>
        <taxon>Muscomorpha</taxon>
        <taxon>Hippoboscoidea</taxon>
        <taxon>Glossinidae</taxon>
        <taxon>Glossina</taxon>
    </lineage>
</organism>
<dbReference type="InterPro" id="IPR040248">
    <property type="entry name" value="RRBP1"/>
</dbReference>
<keyword evidence="5" id="KW-1185">Reference proteome</keyword>